<reference evidence="2 3" key="1">
    <citation type="submission" date="2018-10" db="EMBL/GenBank/DDBJ databases">
        <title>Fifty Aureobasidium pullulans genomes reveal a recombining polyextremotolerant generalist.</title>
        <authorList>
            <person name="Gostincar C."/>
            <person name="Turk M."/>
            <person name="Zajc J."/>
            <person name="Gunde-Cimerman N."/>
        </authorList>
    </citation>
    <scope>NUCLEOTIDE SEQUENCE [LARGE SCALE GENOMIC DNA]</scope>
    <source>
        <strain evidence="2 3">EXF-3863</strain>
    </source>
</reference>
<feature type="region of interest" description="Disordered" evidence="1">
    <location>
        <begin position="104"/>
        <end position="152"/>
    </location>
</feature>
<name>A0A4S9SRQ4_AURPU</name>
<evidence type="ECO:0000313" key="2">
    <source>
        <dbReference type="EMBL" id="THZ13696.1"/>
    </source>
</evidence>
<feature type="compositionally biased region" description="Basic and acidic residues" evidence="1">
    <location>
        <begin position="142"/>
        <end position="152"/>
    </location>
</feature>
<dbReference type="EMBL" id="QZBM01000470">
    <property type="protein sequence ID" value="THZ13696.1"/>
    <property type="molecule type" value="Genomic_DNA"/>
</dbReference>
<evidence type="ECO:0000313" key="3">
    <source>
        <dbReference type="Proteomes" id="UP000308005"/>
    </source>
</evidence>
<comment type="caution">
    <text evidence="2">The sequence shown here is derived from an EMBL/GenBank/DDBJ whole genome shotgun (WGS) entry which is preliminary data.</text>
</comment>
<dbReference type="Proteomes" id="UP000308005">
    <property type="component" value="Unassembled WGS sequence"/>
</dbReference>
<accession>A0A4S9SRQ4</accession>
<sequence>MSADTSAQFYQDGSLANFYANAPPSLNSEQLIKSAIQPSPTMSDRADFLAGIAASGCGSMFGIEGDDFGSFDYPYPDPSPPAGLHGDLDYGMLDVDLVSCDEDSDFGSHSKAQQSNKSTRRTLDGSEQSKPNKAEKAKKRAERREASIQRKYEKKLEKLKKMKSHGKALLVHLSEESMENLSRIVREARSEFAGSPEKKFEHVKWAVTTLTAAGYAHYVHLIGVDKEMQQQLSHLERKDEPTQAITLTLAQFKMNKAERKSLYNRTPKTSLTRSQQRQLKATGTYKVPYIRPSRKERPLAFVKVSRARREKFNEMVDLSNQKVGLDQETQKQFHAWARLQLDKKWVPKYNELFPVR</sequence>
<protein>
    <submittedName>
        <fullName evidence="2">Uncharacterized protein</fullName>
    </submittedName>
</protein>
<gene>
    <name evidence="2" type="ORF">D6C91_07706</name>
</gene>
<dbReference type="AlphaFoldDB" id="A0A4S9SRQ4"/>
<organism evidence="2 3">
    <name type="scientific">Aureobasidium pullulans</name>
    <name type="common">Black yeast</name>
    <name type="synonym">Pullularia pullulans</name>
    <dbReference type="NCBI Taxonomy" id="5580"/>
    <lineage>
        <taxon>Eukaryota</taxon>
        <taxon>Fungi</taxon>
        <taxon>Dikarya</taxon>
        <taxon>Ascomycota</taxon>
        <taxon>Pezizomycotina</taxon>
        <taxon>Dothideomycetes</taxon>
        <taxon>Dothideomycetidae</taxon>
        <taxon>Dothideales</taxon>
        <taxon>Saccotheciaceae</taxon>
        <taxon>Aureobasidium</taxon>
    </lineage>
</organism>
<evidence type="ECO:0000256" key="1">
    <source>
        <dbReference type="SAM" id="MobiDB-lite"/>
    </source>
</evidence>
<proteinExistence type="predicted"/>